<organism evidence="2 3">
    <name type="scientific">Timema podura</name>
    <name type="common">Walking stick</name>
    <dbReference type="NCBI Taxonomy" id="61482"/>
    <lineage>
        <taxon>Eukaryota</taxon>
        <taxon>Metazoa</taxon>
        <taxon>Ecdysozoa</taxon>
        <taxon>Arthropoda</taxon>
        <taxon>Hexapoda</taxon>
        <taxon>Insecta</taxon>
        <taxon>Pterygota</taxon>
        <taxon>Neoptera</taxon>
        <taxon>Polyneoptera</taxon>
        <taxon>Phasmatodea</taxon>
        <taxon>Timematodea</taxon>
        <taxon>Timematoidea</taxon>
        <taxon>Timematidae</taxon>
        <taxon>Timema</taxon>
    </lineage>
</organism>
<comment type="caution">
    <text evidence="2">The sequence shown here is derived from an EMBL/GenBank/DDBJ whole genome shotgun (WGS) entry which is preliminary data.</text>
</comment>
<sequence length="45" mass="4994">MLVRRSFHAPISTLDRQQQQNKSSRALGLCLTNTSPLLVPTNAKT</sequence>
<feature type="region of interest" description="Disordered" evidence="1">
    <location>
        <begin position="1"/>
        <end position="23"/>
    </location>
</feature>
<evidence type="ECO:0000313" key="3">
    <source>
        <dbReference type="Proteomes" id="UP001153148"/>
    </source>
</evidence>
<gene>
    <name evidence="2" type="ORF">TPAB3V08_LOCUS15873</name>
</gene>
<dbReference type="EMBL" id="CAJPIN010107758">
    <property type="protein sequence ID" value="CAG2068930.1"/>
    <property type="molecule type" value="Genomic_DNA"/>
</dbReference>
<keyword evidence="3" id="KW-1185">Reference proteome</keyword>
<feature type="non-terminal residue" evidence="2">
    <location>
        <position position="45"/>
    </location>
</feature>
<name>A0ABN7PP79_TIMPD</name>
<evidence type="ECO:0000256" key="1">
    <source>
        <dbReference type="SAM" id="MobiDB-lite"/>
    </source>
</evidence>
<feature type="compositionally biased region" description="Polar residues" evidence="1">
    <location>
        <begin position="14"/>
        <end position="23"/>
    </location>
</feature>
<evidence type="ECO:0000313" key="2">
    <source>
        <dbReference type="EMBL" id="CAG2068930.1"/>
    </source>
</evidence>
<proteinExistence type="predicted"/>
<protein>
    <submittedName>
        <fullName evidence="2">Uncharacterized protein</fullName>
    </submittedName>
</protein>
<dbReference type="Proteomes" id="UP001153148">
    <property type="component" value="Unassembled WGS sequence"/>
</dbReference>
<reference evidence="2" key="1">
    <citation type="submission" date="2021-03" db="EMBL/GenBank/DDBJ databases">
        <authorList>
            <person name="Tran Van P."/>
        </authorList>
    </citation>
    <scope>NUCLEOTIDE SEQUENCE</scope>
</reference>
<accession>A0ABN7PP79</accession>